<comment type="caution">
    <text evidence="1">The sequence shown here is derived from an EMBL/GenBank/DDBJ whole genome shotgun (WGS) entry which is preliminary data.</text>
</comment>
<name>A0A9D1FQ36_9FIRM</name>
<dbReference type="Pfam" id="PF04025">
    <property type="entry name" value="RemA-like"/>
    <property type="match status" value="1"/>
</dbReference>
<dbReference type="InterPro" id="IPR007169">
    <property type="entry name" value="RemA-like"/>
</dbReference>
<dbReference type="EMBL" id="DVJP01000082">
    <property type="protein sequence ID" value="HIS77639.1"/>
    <property type="molecule type" value="Genomic_DNA"/>
</dbReference>
<protein>
    <submittedName>
        <fullName evidence="1">DUF370 domain-containing protein</fullName>
    </submittedName>
</protein>
<dbReference type="NCBIfam" id="NF046065">
    <property type="entry name" value="MtxRegRemB"/>
    <property type="match status" value="1"/>
</dbReference>
<dbReference type="Proteomes" id="UP000824002">
    <property type="component" value="Unassembled WGS sequence"/>
</dbReference>
<sequence>MYLHIGNEKILNEKDIIGIFDIENVSVSKLTKEFLGYSQKNGQVVSLTNDLPKSIIVWERNGERRLYLSQLAPATLFKRSRFFG</sequence>
<proteinExistence type="predicted"/>
<evidence type="ECO:0000313" key="1">
    <source>
        <dbReference type="EMBL" id="HIS77639.1"/>
    </source>
</evidence>
<reference evidence="1" key="2">
    <citation type="journal article" date="2021" name="PeerJ">
        <title>Extensive microbial diversity within the chicken gut microbiome revealed by metagenomics and culture.</title>
        <authorList>
            <person name="Gilroy R."/>
            <person name="Ravi A."/>
            <person name="Getino M."/>
            <person name="Pursley I."/>
            <person name="Horton D.L."/>
            <person name="Alikhan N.F."/>
            <person name="Baker D."/>
            <person name="Gharbi K."/>
            <person name="Hall N."/>
            <person name="Watson M."/>
            <person name="Adriaenssens E.M."/>
            <person name="Foster-Nyarko E."/>
            <person name="Jarju S."/>
            <person name="Secka A."/>
            <person name="Antonio M."/>
            <person name="Oren A."/>
            <person name="Chaudhuri R.R."/>
            <person name="La Ragione R."/>
            <person name="Hildebrand F."/>
            <person name="Pallen M.J."/>
        </authorList>
    </citation>
    <scope>NUCLEOTIDE SEQUENCE</scope>
    <source>
        <strain evidence="1">CHK199-13235</strain>
    </source>
</reference>
<gene>
    <name evidence="1" type="ORF">IAB51_12715</name>
</gene>
<accession>A0A9D1FQ36</accession>
<dbReference type="AlphaFoldDB" id="A0A9D1FQ36"/>
<evidence type="ECO:0000313" key="2">
    <source>
        <dbReference type="Proteomes" id="UP000824002"/>
    </source>
</evidence>
<reference evidence="1" key="1">
    <citation type="submission" date="2020-10" db="EMBL/GenBank/DDBJ databases">
        <authorList>
            <person name="Gilroy R."/>
        </authorList>
    </citation>
    <scope>NUCLEOTIDE SEQUENCE</scope>
    <source>
        <strain evidence="1">CHK199-13235</strain>
    </source>
</reference>
<organism evidence="1 2">
    <name type="scientific">Candidatus Merdivicinus excrementipullorum</name>
    <dbReference type="NCBI Taxonomy" id="2840867"/>
    <lineage>
        <taxon>Bacteria</taxon>
        <taxon>Bacillati</taxon>
        <taxon>Bacillota</taxon>
        <taxon>Clostridia</taxon>
        <taxon>Eubacteriales</taxon>
        <taxon>Oscillospiraceae</taxon>
        <taxon>Oscillospiraceae incertae sedis</taxon>
        <taxon>Candidatus Merdivicinus</taxon>
    </lineage>
</organism>